<dbReference type="Pfam" id="PF02405">
    <property type="entry name" value="MlaE"/>
    <property type="match status" value="1"/>
</dbReference>
<dbReference type="GO" id="GO:0005548">
    <property type="term" value="F:phospholipid transporter activity"/>
    <property type="evidence" value="ECO:0007669"/>
    <property type="project" value="TreeGrafter"/>
</dbReference>
<dbReference type="InterPro" id="IPR003453">
    <property type="entry name" value="ABC_MlaE_roteobac"/>
</dbReference>
<sequence length="258" mass="27221">MRILLSIDAAGKKGILLVGQMSLLAAKGFAGIFIPPFNLKLVLREIDNFGAGSLFLVDLIALFTGMVMALQTIYGLRMYGAEIYVGSVVSLSLVRELGPVMASIMVGARVGSGIAAEIGAMQVTEQIDAMRALGASPVKKLVSPKILAGMITLPLLTVTADIVGIFGGMIVALYELEIDRTFYIDSVLTTITISDLLSGIGKTVIFGVLVSVIGCYFGLRTTGGTTGVGRSTTVTVVTISILILISDFFLTKLFLILF</sequence>
<evidence type="ECO:0000256" key="7">
    <source>
        <dbReference type="RuleBase" id="RU362044"/>
    </source>
</evidence>
<evidence type="ECO:0000313" key="9">
    <source>
        <dbReference type="Proteomes" id="UP000034954"/>
    </source>
</evidence>
<comment type="caution">
    <text evidence="7">Lacks conserved residue(s) required for the propagation of feature annotation.</text>
</comment>
<protein>
    <submittedName>
        <fullName evidence="8">ABC-type transport system permease protein</fullName>
    </submittedName>
</protein>
<organism evidence="8 9">
    <name type="scientific">Candidatus Brocadia fulgida</name>
    <dbReference type="NCBI Taxonomy" id="380242"/>
    <lineage>
        <taxon>Bacteria</taxon>
        <taxon>Pseudomonadati</taxon>
        <taxon>Planctomycetota</taxon>
        <taxon>Candidatus Brocadiia</taxon>
        <taxon>Candidatus Brocadiales</taxon>
        <taxon>Candidatus Brocadiaceae</taxon>
        <taxon>Candidatus Brocadia</taxon>
    </lineage>
</organism>
<dbReference type="GO" id="GO:0043190">
    <property type="term" value="C:ATP-binding cassette (ABC) transporter complex"/>
    <property type="evidence" value="ECO:0007669"/>
    <property type="project" value="InterPro"/>
</dbReference>
<dbReference type="Proteomes" id="UP000034954">
    <property type="component" value="Unassembled WGS sequence"/>
</dbReference>
<accession>A0A0M2UPX7</accession>
<evidence type="ECO:0000256" key="6">
    <source>
        <dbReference type="ARBA" id="ARBA00023136"/>
    </source>
</evidence>
<dbReference type="EMBL" id="LAQJ01000310">
    <property type="protein sequence ID" value="KKO17947.1"/>
    <property type="molecule type" value="Genomic_DNA"/>
</dbReference>
<evidence type="ECO:0000256" key="2">
    <source>
        <dbReference type="ARBA" id="ARBA00007556"/>
    </source>
</evidence>
<evidence type="ECO:0000256" key="1">
    <source>
        <dbReference type="ARBA" id="ARBA00004141"/>
    </source>
</evidence>
<evidence type="ECO:0000256" key="4">
    <source>
        <dbReference type="ARBA" id="ARBA00022692"/>
    </source>
</evidence>
<comment type="similarity">
    <text evidence="2 7">Belongs to the MlaE permease family.</text>
</comment>
<feature type="transmembrane region" description="Helical" evidence="7">
    <location>
        <begin position="54"/>
        <end position="74"/>
    </location>
</feature>
<reference evidence="8 9" key="1">
    <citation type="journal article" date="2013" name="BMC Microbiol.">
        <title>Identification of the type II cytochrome c maturation pathway in anammox bacteria by comparative genomics.</title>
        <authorList>
            <person name="Ferousi C."/>
            <person name="Speth D.R."/>
            <person name="Reimann J."/>
            <person name="Op den Camp H.J."/>
            <person name="Allen J.W."/>
            <person name="Keltjens J.T."/>
            <person name="Jetten M.S."/>
        </authorList>
    </citation>
    <scope>NUCLEOTIDE SEQUENCE [LARGE SCALE GENOMIC DNA]</scope>
    <source>
        <strain evidence="8">RU1</strain>
    </source>
</reference>
<dbReference type="PANTHER" id="PTHR30188">
    <property type="entry name" value="ABC TRANSPORTER PERMEASE PROTEIN-RELATED"/>
    <property type="match status" value="1"/>
</dbReference>
<keyword evidence="5 7" id="KW-1133">Transmembrane helix</keyword>
<evidence type="ECO:0000256" key="3">
    <source>
        <dbReference type="ARBA" id="ARBA00022448"/>
    </source>
</evidence>
<keyword evidence="6 7" id="KW-0472">Membrane</keyword>
<keyword evidence="4 7" id="KW-0812">Transmembrane</keyword>
<evidence type="ECO:0000313" key="8">
    <source>
        <dbReference type="EMBL" id="KKO17947.1"/>
    </source>
</evidence>
<dbReference type="PANTHER" id="PTHR30188:SF4">
    <property type="entry name" value="PROTEIN TRIGALACTOSYLDIACYLGLYCEROL 1, CHLOROPLASTIC"/>
    <property type="match status" value="1"/>
</dbReference>
<feature type="transmembrane region" description="Helical" evidence="7">
    <location>
        <begin position="146"/>
        <end position="176"/>
    </location>
</feature>
<dbReference type="InterPro" id="IPR030802">
    <property type="entry name" value="Permease_MalE"/>
</dbReference>
<name>A0A0M2UPX7_9BACT</name>
<comment type="caution">
    <text evidence="8">The sequence shown here is derived from an EMBL/GenBank/DDBJ whole genome shotgun (WGS) entry which is preliminary data.</text>
</comment>
<dbReference type="NCBIfam" id="TIGR00056">
    <property type="entry name" value="MlaE family lipid ABC transporter permease subunit"/>
    <property type="match status" value="1"/>
</dbReference>
<keyword evidence="9" id="KW-1185">Reference proteome</keyword>
<evidence type="ECO:0000256" key="5">
    <source>
        <dbReference type="ARBA" id="ARBA00022989"/>
    </source>
</evidence>
<dbReference type="PATRIC" id="fig|380242.3.peg.4176"/>
<dbReference type="AlphaFoldDB" id="A0A0M2UPX7"/>
<proteinExistence type="inferred from homology"/>
<feature type="transmembrane region" description="Helical" evidence="7">
    <location>
        <begin position="196"/>
        <end position="219"/>
    </location>
</feature>
<keyword evidence="3" id="KW-0813">Transport</keyword>
<feature type="transmembrane region" description="Helical" evidence="7">
    <location>
        <begin position="231"/>
        <end position="257"/>
    </location>
</feature>
<comment type="subcellular location">
    <subcellularLocation>
        <location evidence="1">Membrane</location>
        <topology evidence="1">Multi-pass membrane protein</topology>
    </subcellularLocation>
</comment>
<gene>
    <name evidence="8" type="ORF">BROFUL_03398</name>
</gene>